<feature type="compositionally biased region" description="Low complexity" evidence="1">
    <location>
        <begin position="105"/>
        <end position="130"/>
    </location>
</feature>
<evidence type="ECO:0000313" key="3">
    <source>
        <dbReference type="Proteomes" id="UP000694414"/>
    </source>
</evidence>
<feature type="compositionally biased region" description="Low complexity" evidence="1">
    <location>
        <begin position="1"/>
        <end position="11"/>
    </location>
</feature>
<reference evidence="2" key="2">
    <citation type="submission" date="2025-09" db="UniProtKB">
        <authorList>
            <consortium name="Ensembl"/>
        </authorList>
    </citation>
    <scope>IDENTIFICATION</scope>
</reference>
<feature type="region of interest" description="Disordered" evidence="1">
    <location>
        <begin position="1"/>
        <end position="156"/>
    </location>
</feature>
<dbReference type="Proteomes" id="UP000694414">
    <property type="component" value="Unplaced"/>
</dbReference>
<proteinExistence type="predicted"/>
<accession>A0A8C9AHW3</accession>
<feature type="compositionally biased region" description="Basic residues" evidence="1">
    <location>
        <begin position="131"/>
        <end position="146"/>
    </location>
</feature>
<dbReference type="Ensembl" id="ENSPSMT00000035446.1">
    <property type="protein sequence ID" value="ENSPSMP00000030718.1"/>
    <property type="gene ID" value="ENSPSMG00000021330.1"/>
</dbReference>
<reference evidence="2" key="1">
    <citation type="submission" date="2025-08" db="UniProtKB">
        <authorList>
            <consortium name="Ensembl"/>
        </authorList>
    </citation>
    <scope>IDENTIFICATION</scope>
</reference>
<evidence type="ECO:0000256" key="1">
    <source>
        <dbReference type="SAM" id="MobiDB-lite"/>
    </source>
</evidence>
<feature type="compositionally biased region" description="Pro residues" evidence="1">
    <location>
        <begin position="12"/>
        <end position="24"/>
    </location>
</feature>
<sequence>VSPDRASARRPLLPPAAPTFPLPDPGCAGRAQGAGGSSAGRRKRRARRRGPSPERSPLQLQPGALSLFPAPQTRRWRRQPREEAPVPQRHLALQHRPPRAGDEGGSAAAGSIGARSPRAERAAGPAPSRRAGLRGRAPRRPIRARRPLGPPRVCLPVPPRWEDLRRLL</sequence>
<dbReference type="GeneTree" id="ENSGT00910000147675"/>
<dbReference type="AlphaFoldDB" id="A0A8C9AHW3"/>
<evidence type="ECO:0000313" key="2">
    <source>
        <dbReference type="Ensembl" id="ENSPSMP00000030718.1"/>
    </source>
</evidence>
<feature type="compositionally biased region" description="Basic residues" evidence="1">
    <location>
        <begin position="40"/>
        <end position="50"/>
    </location>
</feature>
<name>A0A8C9AHW3_PROSS</name>
<organism evidence="2 3">
    <name type="scientific">Prolemur simus</name>
    <name type="common">Greater bamboo lemur</name>
    <name type="synonym">Hapalemur simus</name>
    <dbReference type="NCBI Taxonomy" id="1328070"/>
    <lineage>
        <taxon>Eukaryota</taxon>
        <taxon>Metazoa</taxon>
        <taxon>Chordata</taxon>
        <taxon>Craniata</taxon>
        <taxon>Vertebrata</taxon>
        <taxon>Euteleostomi</taxon>
        <taxon>Mammalia</taxon>
        <taxon>Eutheria</taxon>
        <taxon>Euarchontoglires</taxon>
        <taxon>Primates</taxon>
        <taxon>Strepsirrhini</taxon>
        <taxon>Lemuriformes</taxon>
        <taxon>Lemuridae</taxon>
        <taxon>Prolemur</taxon>
    </lineage>
</organism>
<protein>
    <submittedName>
        <fullName evidence="2">Uncharacterized protein</fullName>
    </submittedName>
</protein>
<keyword evidence="3" id="KW-1185">Reference proteome</keyword>